<keyword evidence="7 8" id="KW-0472">Membrane</keyword>
<feature type="domain" description="Major facilitator superfamily (MFS) profile" evidence="9">
    <location>
        <begin position="1"/>
        <end position="394"/>
    </location>
</feature>
<dbReference type="PANTHER" id="PTHR23502">
    <property type="entry name" value="MAJOR FACILITATOR SUPERFAMILY"/>
    <property type="match status" value="1"/>
</dbReference>
<feature type="transmembrane region" description="Helical" evidence="8">
    <location>
        <begin position="79"/>
        <end position="95"/>
    </location>
</feature>
<feature type="transmembrane region" description="Helical" evidence="8">
    <location>
        <begin position="278"/>
        <end position="300"/>
    </location>
</feature>
<dbReference type="RefSeq" id="WP_126831234.1">
    <property type="nucleotide sequence ID" value="NZ_CBCRYB010000004.1"/>
</dbReference>
<evidence type="ECO:0000256" key="4">
    <source>
        <dbReference type="ARBA" id="ARBA00022475"/>
    </source>
</evidence>
<dbReference type="PROSITE" id="PS50850">
    <property type="entry name" value="MFS"/>
    <property type="match status" value="1"/>
</dbReference>
<organism evidence="10 11">
    <name type="scientific">Vagococcus fessus</name>
    <dbReference type="NCBI Taxonomy" id="120370"/>
    <lineage>
        <taxon>Bacteria</taxon>
        <taxon>Bacillati</taxon>
        <taxon>Bacillota</taxon>
        <taxon>Bacilli</taxon>
        <taxon>Lactobacillales</taxon>
        <taxon>Enterococcaceae</taxon>
        <taxon>Vagococcus</taxon>
    </lineage>
</organism>
<proteinExistence type="inferred from homology"/>
<name>A0A430A7B7_9ENTE</name>
<dbReference type="SUPFAM" id="SSF103473">
    <property type="entry name" value="MFS general substrate transporter"/>
    <property type="match status" value="1"/>
</dbReference>
<evidence type="ECO:0000313" key="10">
    <source>
        <dbReference type="EMBL" id="RSU03023.1"/>
    </source>
</evidence>
<keyword evidence="5 8" id="KW-0812">Transmembrane</keyword>
<evidence type="ECO:0000256" key="6">
    <source>
        <dbReference type="ARBA" id="ARBA00022989"/>
    </source>
</evidence>
<dbReference type="AlphaFoldDB" id="A0A430A7B7"/>
<evidence type="ECO:0000256" key="5">
    <source>
        <dbReference type="ARBA" id="ARBA00022692"/>
    </source>
</evidence>
<dbReference type="Pfam" id="PF07690">
    <property type="entry name" value="MFS_1"/>
    <property type="match status" value="1"/>
</dbReference>
<evidence type="ECO:0000313" key="11">
    <source>
        <dbReference type="Proteomes" id="UP000287101"/>
    </source>
</evidence>
<gene>
    <name evidence="10" type="ORF">CBF31_04660</name>
</gene>
<feature type="transmembrane region" description="Helical" evidence="8">
    <location>
        <begin position="369"/>
        <end position="388"/>
    </location>
</feature>
<evidence type="ECO:0000256" key="2">
    <source>
        <dbReference type="ARBA" id="ARBA00006236"/>
    </source>
</evidence>
<feature type="transmembrane region" description="Helical" evidence="8">
    <location>
        <begin position="306"/>
        <end position="328"/>
    </location>
</feature>
<feature type="transmembrane region" description="Helical" evidence="8">
    <location>
        <begin position="162"/>
        <end position="182"/>
    </location>
</feature>
<sequence>MRKNIKKQPGVLLLICLVGFPQISETIFTPSLPQIASAYGVSMSTAQLTLSVYFLAFAFGVFAWGWLSDSIGRRKAMNYGILMYGVGSLMCYLSGSITGLLVARFIQAFGASTGSITTQTILRESYEGNERHQLFAKISAALAFTPAIGPLIGGFVGQAQGYRAVFFTLVLMSIGIFIYSYLSLPETFIPSKSQQKVSILEVAKRLITNPRVITFGIIIGGINGLLFSYYAEAPFVFIEQFGLSQSRYGFLGIVIALATVLGSLLSKQLLSRFKPERIIRLGLSVALLGAIVLLGVSYLFSDVPLVQMIAYIMSVFIMLVGTGIALPNCLSLALVDFKDVVGTAGALFSLGYYLLVSGCTFMMSVLHNGSLLTLPLYFIALLIIQLGLSKRYIK</sequence>
<dbReference type="GO" id="GO:0042910">
    <property type="term" value="F:xenobiotic transmembrane transporter activity"/>
    <property type="evidence" value="ECO:0007669"/>
    <property type="project" value="InterPro"/>
</dbReference>
<feature type="transmembrane region" description="Helical" evidence="8">
    <location>
        <begin position="246"/>
        <end position="266"/>
    </location>
</feature>
<keyword evidence="3 8" id="KW-0813">Transport</keyword>
<evidence type="ECO:0000256" key="1">
    <source>
        <dbReference type="ARBA" id="ARBA00004651"/>
    </source>
</evidence>
<evidence type="ECO:0000256" key="3">
    <source>
        <dbReference type="ARBA" id="ARBA00022448"/>
    </source>
</evidence>
<dbReference type="InterPro" id="IPR004812">
    <property type="entry name" value="Efflux_drug-R_Bcr/CmlA"/>
</dbReference>
<comment type="similarity">
    <text evidence="2 8">Belongs to the major facilitator superfamily. Bcr/CmlA family.</text>
</comment>
<feature type="transmembrane region" description="Helical" evidence="8">
    <location>
        <begin position="48"/>
        <end position="67"/>
    </location>
</feature>
<evidence type="ECO:0000256" key="8">
    <source>
        <dbReference type="RuleBase" id="RU365088"/>
    </source>
</evidence>
<comment type="subcellular location">
    <subcellularLocation>
        <location evidence="1 8">Cell membrane</location>
        <topology evidence="1 8">Multi-pass membrane protein</topology>
    </subcellularLocation>
</comment>
<dbReference type="InterPro" id="IPR020846">
    <property type="entry name" value="MFS_dom"/>
</dbReference>
<evidence type="ECO:0000259" key="9">
    <source>
        <dbReference type="PROSITE" id="PS50850"/>
    </source>
</evidence>
<dbReference type="NCBIfam" id="TIGR00710">
    <property type="entry name" value="efflux_Bcr_CflA"/>
    <property type="match status" value="1"/>
</dbReference>
<dbReference type="Gene3D" id="1.20.1720.10">
    <property type="entry name" value="Multidrug resistance protein D"/>
    <property type="match status" value="1"/>
</dbReference>
<dbReference type="InterPro" id="IPR011701">
    <property type="entry name" value="MFS"/>
</dbReference>
<dbReference type="InterPro" id="IPR036259">
    <property type="entry name" value="MFS_trans_sf"/>
</dbReference>
<dbReference type="Proteomes" id="UP000287101">
    <property type="component" value="Unassembled WGS sequence"/>
</dbReference>
<keyword evidence="6 8" id="KW-1133">Transmembrane helix</keyword>
<accession>A0A430A7B7</accession>
<evidence type="ECO:0000256" key="7">
    <source>
        <dbReference type="ARBA" id="ARBA00023136"/>
    </source>
</evidence>
<dbReference type="FunFam" id="1.20.1720.10:FF:000005">
    <property type="entry name" value="Bcr/CflA family efflux transporter"/>
    <property type="match status" value="1"/>
</dbReference>
<dbReference type="EMBL" id="NGJY01000002">
    <property type="protein sequence ID" value="RSU03023.1"/>
    <property type="molecule type" value="Genomic_DNA"/>
</dbReference>
<feature type="transmembrane region" description="Helical" evidence="8">
    <location>
        <begin position="212"/>
        <end position="231"/>
    </location>
</feature>
<keyword evidence="11" id="KW-1185">Reference proteome</keyword>
<keyword evidence="4 8" id="KW-1003">Cell membrane</keyword>
<dbReference type="PRINTS" id="PR01036">
    <property type="entry name" value="TCRTETB"/>
</dbReference>
<dbReference type="OrthoDB" id="9816041at2"/>
<dbReference type="CDD" id="cd17320">
    <property type="entry name" value="MFS_MdfA_MDR_like"/>
    <property type="match status" value="1"/>
</dbReference>
<feature type="transmembrane region" description="Helical" evidence="8">
    <location>
        <begin position="340"/>
        <end position="363"/>
    </location>
</feature>
<protein>
    <recommendedName>
        <fullName evidence="8">Bcr/CflA family efflux transporter</fullName>
    </recommendedName>
</protein>
<dbReference type="GO" id="GO:0005886">
    <property type="term" value="C:plasma membrane"/>
    <property type="evidence" value="ECO:0007669"/>
    <property type="project" value="UniProtKB-SubCell"/>
</dbReference>
<comment type="caution">
    <text evidence="10">The sequence shown here is derived from an EMBL/GenBank/DDBJ whole genome shotgun (WGS) entry which is preliminary data.</text>
</comment>
<comment type="caution">
    <text evidence="8">Lacks conserved residue(s) required for the propagation of feature annotation.</text>
</comment>
<dbReference type="PANTHER" id="PTHR23502:SF137">
    <property type="entry name" value="MAJOR FACILITATOR SUPERFAMILY (MFS) TRANSPORTER-RELATED"/>
    <property type="match status" value="1"/>
</dbReference>
<reference evidence="10 11" key="1">
    <citation type="submission" date="2017-05" db="EMBL/GenBank/DDBJ databases">
        <title>Vagococcus spp. assemblies.</title>
        <authorList>
            <person name="Gulvik C.A."/>
        </authorList>
    </citation>
    <scope>NUCLEOTIDE SEQUENCE [LARGE SCALE GENOMIC DNA]</scope>
    <source>
        <strain evidence="10 11">CCUG 41755</strain>
    </source>
</reference>
<dbReference type="GO" id="GO:1990961">
    <property type="term" value="P:xenobiotic detoxification by transmembrane export across the plasma membrane"/>
    <property type="evidence" value="ECO:0007669"/>
    <property type="project" value="InterPro"/>
</dbReference>